<gene>
    <name evidence="2" type="primary">larE</name>
    <name evidence="2" type="ORF">H9910_05960</name>
</gene>
<reference evidence="2" key="1">
    <citation type="journal article" date="2021" name="PeerJ">
        <title>Extensive microbial diversity within the chicken gut microbiome revealed by metagenomics and culture.</title>
        <authorList>
            <person name="Gilroy R."/>
            <person name="Ravi A."/>
            <person name="Getino M."/>
            <person name="Pursley I."/>
            <person name="Horton D.L."/>
            <person name="Alikhan N.F."/>
            <person name="Baker D."/>
            <person name="Gharbi K."/>
            <person name="Hall N."/>
            <person name="Watson M."/>
            <person name="Adriaenssens E.M."/>
            <person name="Foster-Nyarko E."/>
            <person name="Jarju S."/>
            <person name="Secka A."/>
            <person name="Antonio M."/>
            <person name="Oren A."/>
            <person name="Chaudhuri R.R."/>
            <person name="La Ragione R."/>
            <person name="Hildebrand F."/>
            <person name="Pallen M.J."/>
        </authorList>
    </citation>
    <scope>NUCLEOTIDE SEQUENCE</scope>
    <source>
        <strain evidence="2">ChiBcec15-3976</strain>
    </source>
</reference>
<sequence length="270" mass="30254">MTVKDFFRQTPRAAAAFSGGTDSALLLYLAKQNGCDVHAYYVKTAFQPEFELEDARRLAGELDIPMTVVEPDILAVPEAAANGPDRCYHCKRAIFTALQEAARGDGYTVLLDGTNASDDAGDRPGMRALRELGVRSPLRECGITKMEVRRLSREAGLFTWEKPAYACLATRIPTGTAIRADWLRNVEQAETQMREMGFRDFRVRMYGGAARIQVRAEQLALAVEKREEILERLGSLFDGVFLDLNVRAGSPDMEWHTENDQQEEGTYHEQ</sequence>
<accession>A0A9D2REY0</accession>
<dbReference type="InterPro" id="IPR018317">
    <property type="entry name" value="QueC"/>
</dbReference>
<name>A0A9D2REY0_9FIRM</name>
<dbReference type="InterPro" id="IPR014729">
    <property type="entry name" value="Rossmann-like_a/b/a_fold"/>
</dbReference>
<dbReference type="Gene3D" id="3.40.50.620">
    <property type="entry name" value="HUPs"/>
    <property type="match status" value="1"/>
</dbReference>
<keyword evidence="2" id="KW-0808">Transferase</keyword>
<reference evidence="2" key="2">
    <citation type="submission" date="2021-04" db="EMBL/GenBank/DDBJ databases">
        <authorList>
            <person name="Gilroy R."/>
        </authorList>
    </citation>
    <scope>NUCLEOTIDE SEQUENCE</scope>
    <source>
        <strain evidence="2">ChiBcec15-3976</strain>
    </source>
</reference>
<dbReference type="InterPro" id="IPR005232">
    <property type="entry name" value="LarE"/>
</dbReference>
<comment type="caution">
    <text evidence="2">The sequence shown here is derived from an EMBL/GenBank/DDBJ whole genome shotgun (WGS) entry which is preliminary data.</text>
</comment>
<dbReference type="SUPFAM" id="SSF52402">
    <property type="entry name" value="Adenine nucleotide alpha hydrolases-like"/>
    <property type="match status" value="1"/>
</dbReference>
<dbReference type="EMBL" id="DWUU01000036">
    <property type="protein sequence ID" value="HJD42535.1"/>
    <property type="molecule type" value="Genomic_DNA"/>
</dbReference>
<evidence type="ECO:0000313" key="2">
    <source>
        <dbReference type="EMBL" id="HJD42535.1"/>
    </source>
</evidence>
<dbReference type="CDD" id="cd01990">
    <property type="entry name" value="LarE-like"/>
    <property type="match status" value="1"/>
</dbReference>
<dbReference type="GO" id="GO:0016783">
    <property type="term" value="F:sulfurtransferase activity"/>
    <property type="evidence" value="ECO:0007669"/>
    <property type="project" value="InterPro"/>
</dbReference>
<dbReference type="Proteomes" id="UP000823909">
    <property type="component" value="Unassembled WGS sequence"/>
</dbReference>
<dbReference type="PANTHER" id="PTHR43169">
    <property type="entry name" value="EXSB FAMILY PROTEIN"/>
    <property type="match status" value="1"/>
</dbReference>
<evidence type="ECO:0000313" key="3">
    <source>
        <dbReference type="Proteomes" id="UP000823909"/>
    </source>
</evidence>
<dbReference type="PANTHER" id="PTHR43169:SF2">
    <property type="entry name" value="NAD_GMP SYNTHASE DOMAIN-CONTAINING PROTEIN"/>
    <property type="match status" value="1"/>
</dbReference>
<dbReference type="NCBIfam" id="TIGR00268">
    <property type="entry name" value="ATP-dependent sacrificial sulfur transferase LarE"/>
    <property type="match status" value="1"/>
</dbReference>
<dbReference type="PIRSF" id="PIRSF006661">
    <property type="entry name" value="PP-lp_UCP006661"/>
    <property type="match status" value="1"/>
</dbReference>
<dbReference type="Pfam" id="PF06508">
    <property type="entry name" value="QueC"/>
    <property type="match status" value="1"/>
</dbReference>
<proteinExistence type="predicted"/>
<evidence type="ECO:0000256" key="1">
    <source>
        <dbReference type="PIRSR" id="PIRSR006661-1"/>
    </source>
</evidence>
<organism evidence="2 3">
    <name type="scientific">Candidatus Mediterraneibacter quadrami</name>
    <dbReference type="NCBI Taxonomy" id="2838684"/>
    <lineage>
        <taxon>Bacteria</taxon>
        <taxon>Bacillati</taxon>
        <taxon>Bacillota</taxon>
        <taxon>Clostridia</taxon>
        <taxon>Lachnospirales</taxon>
        <taxon>Lachnospiraceae</taxon>
        <taxon>Mediterraneibacter</taxon>
    </lineage>
</organism>
<dbReference type="InterPro" id="IPR052188">
    <property type="entry name" value="Ni-pincer_cofactor_biosynth"/>
</dbReference>
<dbReference type="AlphaFoldDB" id="A0A9D2REY0"/>
<protein>
    <submittedName>
        <fullName evidence="2">ATP-dependent sacrificial sulfur transferase LarE</fullName>
    </submittedName>
</protein>
<feature type="active site" description="Nucleophile and sulfur donor" evidence="1">
    <location>
        <position position="167"/>
    </location>
</feature>